<sequence length="97" mass="10850">MFTVIETPTFQKQAAKVWTEAERLDFISWISTNGQMGDVIPGADGARKVRWSVAGKGKRGGARVIYFNLTSDEIVFLVAVYAKSEKENILPSEIERK</sequence>
<name>A0ABV4B1W1_9BURK</name>
<proteinExistence type="predicted"/>
<dbReference type="InterPro" id="IPR009387">
    <property type="entry name" value="HigB-2"/>
</dbReference>
<comment type="caution">
    <text evidence="1">The sequence shown here is derived from an EMBL/GenBank/DDBJ whole genome shotgun (WGS) entry which is preliminary data.</text>
</comment>
<dbReference type="PIRSF" id="PIRSF039032">
    <property type="entry name" value="HigB-2"/>
    <property type="match status" value="1"/>
</dbReference>
<protein>
    <submittedName>
        <fullName evidence="1">Type II toxin-antitoxin system RelE/ParE family toxin</fullName>
    </submittedName>
</protein>
<dbReference type="EMBL" id="JBGBDC010000004">
    <property type="protein sequence ID" value="MEY2251468.1"/>
    <property type="molecule type" value="Genomic_DNA"/>
</dbReference>
<gene>
    <name evidence="1" type="ORF">AB7A72_10665</name>
</gene>
<accession>A0ABV4B1W1</accession>
<evidence type="ECO:0000313" key="2">
    <source>
        <dbReference type="Proteomes" id="UP001562178"/>
    </source>
</evidence>
<dbReference type="Pfam" id="PF06296">
    <property type="entry name" value="RelE"/>
    <property type="match status" value="1"/>
</dbReference>
<dbReference type="RefSeq" id="WP_369459911.1">
    <property type="nucleotide sequence ID" value="NZ_JBGBDC010000004.1"/>
</dbReference>
<dbReference type="Proteomes" id="UP001562178">
    <property type="component" value="Unassembled WGS sequence"/>
</dbReference>
<organism evidence="1 2">
    <name type="scientific">Comamonas sediminis</name>
    <dbReference type="NCBI Taxonomy" id="1783360"/>
    <lineage>
        <taxon>Bacteria</taxon>
        <taxon>Pseudomonadati</taxon>
        <taxon>Pseudomonadota</taxon>
        <taxon>Betaproteobacteria</taxon>
        <taxon>Burkholderiales</taxon>
        <taxon>Comamonadaceae</taxon>
        <taxon>Comamonas</taxon>
    </lineage>
</organism>
<keyword evidence="2" id="KW-1185">Reference proteome</keyword>
<evidence type="ECO:0000313" key="1">
    <source>
        <dbReference type="EMBL" id="MEY2251468.1"/>
    </source>
</evidence>
<reference evidence="1 2" key="1">
    <citation type="journal article" date="2016" name="Int. J. Syst. Evol. Microbiol.">
        <title>Description of Comamonas sediminis sp. nov., isolated from lagoon sediments.</title>
        <authorList>
            <person name="Subhash Y."/>
            <person name="Bang J.J."/>
            <person name="You T.H."/>
            <person name="Lee S.S."/>
        </authorList>
    </citation>
    <scope>NUCLEOTIDE SEQUENCE [LARGE SCALE GENOMIC DNA]</scope>
    <source>
        <strain evidence="1 2">JCM 31169</strain>
    </source>
</reference>